<dbReference type="SUPFAM" id="SSF52096">
    <property type="entry name" value="ClpP/crotonase"/>
    <property type="match status" value="1"/>
</dbReference>
<feature type="domain" description="Peptidase S49" evidence="2">
    <location>
        <begin position="152"/>
        <end position="303"/>
    </location>
</feature>
<comment type="similarity">
    <text evidence="1">Belongs to the peptidase S49 family.</text>
</comment>
<organism evidence="3 4">
    <name type="scientific">Hymenobacter canadensis</name>
    <dbReference type="NCBI Taxonomy" id="2999067"/>
    <lineage>
        <taxon>Bacteria</taxon>
        <taxon>Pseudomonadati</taxon>
        <taxon>Bacteroidota</taxon>
        <taxon>Cytophagia</taxon>
        <taxon>Cytophagales</taxon>
        <taxon>Hymenobacteraceae</taxon>
        <taxon>Hymenobacter</taxon>
    </lineage>
</organism>
<gene>
    <name evidence="3" type="ORF">O3303_05250</name>
</gene>
<name>A0ABY7LUQ6_9BACT</name>
<dbReference type="Pfam" id="PF01343">
    <property type="entry name" value="Peptidase_S49"/>
    <property type="match status" value="1"/>
</dbReference>
<dbReference type="PANTHER" id="PTHR42987">
    <property type="entry name" value="PEPTIDASE S49"/>
    <property type="match status" value="1"/>
</dbReference>
<evidence type="ECO:0000259" key="2">
    <source>
        <dbReference type="Pfam" id="PF01343"/>
    </source>
</evidence>
<dbReference type="InterPro" id="IPR029045">
    <property type="entry name" value="ClpP/crotonase-like_dom_sf"/>
</dbReference>
<proteinExistence type="inferred from homology"/>
<dbReference type="Proteomes" id="UP001211005">
    <property type="component" value="Chromosome"/>
</dbReference>
<sequence>MLGLVSRLSASPWLISREHLHSYMPVLASLLMGTASLQGGQDLAELRAAAAPADFAVRVAGKGVIAYGAWSQAGASATGGATDGILVRVMGVSGPLMKADQECGPRGLMSLAADLQRTAKDTDISSVLLRVDSPGGQVFGTQSVVDGIKACQAAGKPVVALCEDGLMCSAAYWIASAADTIIATHETCTVGSIGVMASWMDVQPALEKMGVAFHEVYAEQSSQKNADFAAAAKGDYKAVQANLTAIAGGFLGAVRANRAGRLNEKLFVKSGYAAGKAGFASEAGEIGLIDALGSLPDALGECVRLVQASRSL</sequence>
<evidence type="ECO:0000256" key="1">
    <source>
        <dbReference type="ARBA" id="ARBA00008683"/>
    </source>
</evidence>
<keyword evidence="4" id="KW-1185">Reference proteome</keyword>
<evidence type="ECO:0000313" key="4">
    <source>
        <dbReference type="Proteomes" id="UP001211005"/>
    </source>
</evidence>
<accession>A0ABY7LUQ6</accession>
<dbReference type="EMBL" id="CP114767">
    <property type="protein sequence ID" value="WBA42970.1"/>
    <property type="molecule type" value="Genomic_DNA"/>
</dbReference>
<reference evidence="3 4" key="1">
    <citation type="submission" date="2022-12" db="EMBL/GenBank/DDBJ databases">
        <title>Hymenobacter canadensis sp. nov. isolated from lake water of the Cambridge Bay, Canada.</title>
        <authorList>
            <person name="Kim W.H."/>
            <person name="Lee Y.M."/>
        </authorList>
    </citation>
    <scope>NUCLEOTIDE SEQUENCE [LARGE SCALE GENOMIC DNA]</scope>
    <source>
        <strain evidence="3 4">PAMC 29467</strain>
    </source>
</reference>
<evidence type="ECO:0000313" key="3">
    <source>
        <dbReference type="EMBL" id="WBA42970.1"/>
    </source>
</evidence>
<dbReference type="RefSeq" id="WP_269561017.1">
    <property type="nucleotide sequence ID" value="NZ_CP114767.1"/>
</dbReference>
<protein>
    <submittedName>
        <fullName evidence="3">S49 family peptidase</fullName>
    </submittedName>
</protein>
<dbReference type="PANTHER" id="PTHR42987:SF4">
    <property type="entry name" value="PROTEASE SOHB-RELATED"/>
    <property type="match status" value="1"/>
</dbReference>
<dbReference type="InterPro" id="IPR002142">
    <property type="entry name" value="Peptidase_S49"/>
</dbReference>
<dbReference type="Gene3D" id="3.90.226.10">
    <property type="entry name" value="2-enoyl-CoA Hydratase, Chain A, domain 1"/>
    <property type="match status" value="1"/>
</dbReference>